<dbReference type="Pfam" id="PF06918">
    <property type="entry name" value="DUF1280"/>
    <property type="match status" value="1"/>
</dbReference>
<dbReference type="InterPro" id="IPR009689">
    <property type="entry name" value="DUF1280"/>
</dbReference>
<dbReference type="eggNOG" id="ENOG502SPW8">
    <property type="taxonomic scope" value="Eukaryota"/>
</dbReference>
<dbReference type="InParanoid" id="A0A1X7UTE9"/>
<accession>A0A1X7UTE9</accession>
<sequence>MSELKMILSEGRDKLLKEAGFHITIPPEQGLAMKADLCLPWRKLRVMKRWMKSWGANMASEGKQRSLMKSQLSELPVEGESVPFAFNLKRGGYELCPAPLAYANDLQSMLFHLLEEKQRLNQLTWHNGVIPDNEIWVKIGGDKGGSSFKTSIQVVNIDKPNSVRNSCVFVVFEAPDCSSNLHHKIHDQIDHLQNSCWRGYTIRVFMSGDYEFLCYMYGLSGAS</sequence>
<dbReference type="PANTHER" id="PTHR31424:SF3">
    <property type="entry name" value="RING-TYPE DOMAIN-CONTAINING PROTEIN"/>
    <property type="match status" value="1"/>
</dbReference>
<protein>
    <submittedName>
        <fullName evidence="1">Uncharacterized protein</fullName>
    </submittedName>
</protein>
<reference evidence="1" key="1">
    <citation type="submission" date="2017-05" db="UniProtKB">
        <authorList>
            <consortium name="EnsemblMetazoa"/>
        </authorList>
    </citation>
    <scope>IDENTIFICATION</scope>
</reference>
<dbReference type="AlphaFoldDB" id="A0A1X7UTE9"/>
<dbReference type="PANTHER" id="PTHR31424">
    <property type="entry name" value="PROTEIN CBG23806"/>
    <property type="match status" value="1"/>
</dbReference>
<dbReference type="EnsemblMetazoa" id="Aqu2.1.31053_001">
    <property type="protein sequence ID" value="Aqu2.1.31053_001"/>
    <property type="gene ID" value="Aqu2.1.31053"/>
</dbReference>
<dbReference type="OMA" id="SERAMCK"/>
<organism evidence="1">
    <name type="scientific">Amphimedon queenslandica</name>
    <name type="common">Sponge</name>
    <dbReference type="NCBI Taxonomy" id="400682"/>
    <lineage>
        <taxon>Eukaryota</taxon>
        <taxon>Metazoa</taxon>
        <taxon>Porifera</taxon>
        <taxon>Demospongiae</taxon>
        <taxon>Heteroscleromorpha</taxon>
        <taxon>Haplosclerida</taxon>
        <taxon>Niphatidae</taxon>
        <taxon>Amphimedon</taxon>
    </lineage>
</organism>
<evidence type="ECO:0000313" key="1">
    <source>
        <dbReference type="EnsemblMetazoa" id="Aqu2.1.31053_001"/>
    </source>
</evidence>
<name>A0A1X7UTE9_AMPQE</name>
<proteinExistence type="predicted"/>
<dbReference type="OrthoDB" id="10062908at2759"/>